<feature type="transmembrane region" description="Helical" evidence="6">
    <location>
        <begin position="177"/>
        <end position="196"/>
    </location>
</feature>
<evidence type="ECO:0000256" key="5">
    <source>
        <dbReference type="ARBA" id="ARBA00023251"/>
    </source>
</evidence>
<evidence type="ECO:0000313" key="9">
    <source>
        <dbReference type="Proteomes" id="UP000280935"/>
    </source>
</evidence>
<accession>A0A3P1WWK6</accession>
<dbReference type="RefSeq" id="WP_125226887.1">
    <property type="nucleotide sequence ID" value="NZ_RQYT01000003.1"/>
</dbReference>
<dbReference type="AlphaFoldDB" id="A0A3P1WWK6"/>
<dbReference type="InterPro" id="IPR047817">
    <property type="entry name" value="ABC2_TM_bact-type"/>
</dbReference>
<dbReference type="Pfam" id="PF01061">
    <property type="entry name" value="ABC2_membrane"/>
    <property type="match status" value="1"/>
</dbReference>
<evidence type="ECO:0000256" key="2">
    <source>
        <dbReference type="ARBA" id="ARBA00022692"/>
    </source>
</evidence>
<keyword evidence="3 6" id="KW-1133">Transmembrane helix</keyword>
<feature type="domain" description="ABC transmembrane type-2" evidence="7">
    <location>
        <begin position="32"/>
        <end position="268"/>
    </location>
</feature>
<evidence type="ECO:0000256" key="1">
    <source>
        <dbReference type="ARBA" id="ARBA00004141"/>
    </source>
</evidence>
<dbReference type="OrthoDB" id="3370990at2"/>
<dbReference type="PIRSF" id="PIRSF006648">
    <property type="entry name" value="DrrB"/>
    <property type="match status" value="1"/>
</dbReference>
<organism evidence="8 9">
    <name type="scientific">Arachnia propionica</name>
    <dbReference type="NCBI Taxonomy" id="1750"/>
    <lineage>
        <taxon>Bacteria</taxon>
        <taxon>Bacillati</taxon>
        <taxon>Actinomycetota</taxon>
        <taxon>Actinomycetes</taxon>
        <taxon>Propionibacteriales</taxon>
        <taxon>Propionibacteriaceae</taxon>
        <taxon>Arachnia</taxon>
    </lineage>
</organism>
<gene>
    <name evidence="8" type="ORF">EII35_02505</name>
</gene>
<dbReference type="EMBL" id="RQYT01000003">
    <property type="protein sequence ID" value="RRD50939.1"/>
    <property type="molecule type" value="Genomic_DNA"/>
</dbReference>
<dbReference type="GO" id="GO:0046677">
    <property type="term" value="P:response to antibiotic"/>
    <property type="evidence" value="ECO:0007669"/>
    <property type="project" value="UniProtKB-KW"/>
</dbReference>
<feature type="transmembrane region" description="Helical" evidence="6">
    <location>
        <begin position="243"/>
        <end position="265"/>
    </location>
</feature>
<feature type="transmembrane region" description="Helical" evidence="6">
    <location>
        <begin position="109"/>
        <end position="135"/>
    </location>
</feature>
<comment type="similarity">
    <text evidence="6">Belongs to the ABC-2 integral membrane protein family.</text>
</comment>
<dbReference type="InterPro" id="IPR051784">
    <property type="entry name" value="Nod_factor_ABC_transporter"/>
</dbReference>
<comment type="caution">
    <text evidence="8">The sequence shown here is derived from an EMBL/GenBank/DDBJ whole genome shotgun (WGS) entry which is preliminary data.</text>
</comment>
<evidence type="ECO:0000256" key="6">
    <source>
        <dbReference type="RuleBase" id="RU361157"/>
    </source>
</evidence>
<evidence type="ECO:0000256" key="4">
    <source>
        <dbReference type="ARBA" id="ARBA00023136"/>
    </source>
</evidence>
<dbReference type="InterPro" id="IPR013525">
    <property type="entry name" value="ABC2_TM"/>
</dbReference>
<keyword evidence="4 6" id="KW-0472">Membrane</keyword>
<feature type="transmembrane region" description="Helical" evidence="6">
    <location>
        <begin position="147"/>
        <end position="170"/>
    </location>
</feature>
<keyword evidence="5" id="KW-0046">Antibiotic resistance</keyword>
<sequence>MRPIKRSGVAAWLADVGALTTRNVIALRRSPEVVAFSVLQPILFVLLFTQVFGGAINVQGSDYTNYLLAGIFGQTMVFASLVCGISIAEDLKKGIIDRFRSLPMHPSAILMACTLSNLIVSAFSILVMAVTGLLVGWRFSEGVGNMLAGLALLLGFSWAMSWLMMALGVFLGDSRTVNTAAMLVVMPMSFLSNVFVPLESLSGWMRVVAEWNPVSVLVQACRGLFGNLGTAPVPEVWPLQNPIVATVGYLVVFVAVFAPLAGVAFRTRTKV</sequence>
<name>A0A3P1WWK6_9ACTN</name>
<dbReference type="PROSITE" id="PS51012">
    <property type="entry name" value="ABC_TM2"/>
    <property type="match status" value="1"/>
</dbReference>
<reference evidence="8 9" key="1">
    <citation type="submission" date="2018-11" db="EMBL/GenBank/DDBJ databases">
        <title>Genomes From Bacteria Associated with the Canine Oral Cavity: a Test Case for Automated Genome-Based Taxonomic Assignment.</title>
        <authorList>
            <person name="Coil D.A."/>
            <person name="Jospin G."/>
            <person name="Darling A.E."/>
            <person name="Wallis C."/>
            <person name="Davis I.J."/>
            <person name="Harris S."/>
            <person name="Eisen J.A."/>
            <person name="Holcombe L.J."/>
            <person name="O'Flynn C."/>
        </authorList>
    </citation>
    <scope>NUCLEOTIDE SEQUENCE [LARGE SCALE GENOMIC DNA]</scope>
    <source>
        <strain evidence="8 9">OH2822_COT-296</strain>
    </source>
</reference>
<comment type="subcellular location">
    <subcellularLocation>
        <location evidence="6">Cell membrane</location>
        <topology evidence="6">Multi-pass membrane protein</topology>
    </subcellularLocation>
    <subcellularLocation>
        <location evidence="1">Membrane</location>
        <topology evidence="1">Multi-pass membrane protein</topology>
    </subcellularLocation>
</comment>
<keyword evidence="6" id="KW-0813">Transport</keyword>
<evidence type="ECO:0000259" key="7">
    <source>
        <dbReference type="PROSITE" id="PS51012"/>
    </source>
</evidence>
<dbReference type="PANTHER" id="PTHR43229:SF2">
    <property type="entry name" value="NODULATION PROTEIN J"/>
    <property type="match status" value="1"/>
</dbReference>
<dbReference type="Proteomes" id="UP000280935">
    <property type="component" value="Unassembled WGS sequence"/>
</dbReference>
<keyword evidence="6" id="KW-1003">Cell membrane</keyword>
<dbReference type="PANTHER" id="PTHR43229">
    <property type="entry name" value="NODULATION PROTEIN J"/>
    <property type="match status" value="1"/>
</dbReference>
<evidence type="ECO:0000256" key="3">
    <source>
        <dbReference type="ARBA" id="ARBA00022989"/>
    </source>
</evidence>
<evidence type="ECO:0000313" key="8">
    <source>
        <dbReference type="EMBL" id="RRD50939.1"/>
    </source>
</evidence>
<proteinExistence type="inferred from homology"/>
<dbReference type="GO" id="GO:0043190">
    <property type="term" value="C:ATP-binding cassette (ABC) transporter complex"/>
    <property type="evidence" value="ECO:0007669"/>
    <property type="project" value="InterPro"/>
</dbReference>
<feature type="transmembrane region" description="Helical" evidence="6">
    <location>
        <begin position="66"/>
        <end position="88"/>
    </location>
</feature>
<protein>
    <recommendedName>
        <fullName evidence="6">Transport permease protein</fullName>
    </recommendedName>
</protein>
<keyword evidence="2 6" id="KW-0812">Transmembrane</keyword>
<dbReference type="InterPro" id="IPR000412">
    <property type="entry name" value="ABC_2_transport"/>
</dbReference>
<dbReference type="GO" id="GO:0140359">
    <property type="term" value="F:ABC-type transporter activity"/>
    <property type="evidence" value="ECO:0007669"/>
    <property type="project" value="InterPro"/>
</dbReference>
<feature type="transmembrane region" description="Helical" evidence="6">
    <location>
        <begin position="33"/>
        <end position="54"/>
    </location>
</feature>